<dbReference type="SUPFAM" id="SSF55874">
    <property type="entry name" value="ATPase domain of HSP90 chaperone/DNA topoisomerase II/histidine kinase"/>
    <property type="match status" value="1"/>
</dbReference>
<keyword evidence="10" id="KW-0067">ATP-binding</keyword>
<feature type="transmembrane region" description="Helical" evidence="14">
    <location>
        <begin position="351"/>
        <end position="373"/>
    </location>
</feature>
<evidence type="ECO:0000259" key="15">
    <source>
        <dbReference type="PROSITE" id="PS50109"/>
    </source>
</evidence>
<dbReference type="STRING" id="1421.A2J09_20645"/>
<evidence type="ECO:0000256" key="13">
    <source>
        <dbReference type="ARBA" id="ARBA00023136"/>
    </source>
</evidence>
<evidence type="ECO:0000256" key="4">
    <source>
        <dbReference type="ARBA" id="ARBA00022475"/>
    </source>
</evidence>
<comment type="catalytic activity">
    <reaction evidence="1">
        <text>ATP + protein L-histidine = ADP + protein N-phospho-L-histidine.</text>
        <dbReference type="EC" id="2.7.13.3"/>
    </reaction>
</comment>
<gene>
    <name evidence="16" type="primary">phoR_6</name>
    <name evidence="16" type="ORF">NCTC7582_02018</name>
</gene>
<dbReference type="FunFam" id="1.10.287.130:FF:000008">
    <property type="entry name" value="Two-component sensor histidine kinase"/>
    <property type="match status" value="1"/>
</dbReference>
<dbReference type="PROSITE" id="PS50109">
    <property type="entry name" value="HIS_KIN"/>
    <property type="match status" value="1"/>
</dbReference>
<dbReference type="InterPro" id="IPR004358">
    <property type="entry name" value="Sig_transdc_His_kin-like_C"/>
</dbReference>
<dbReference type="SMART" id="SM00388">
    <property type="entry name" value="HisKA"/>
    <property type="match status" value="1"/>
</dbReference>
<dbReference type="RefSeq" id="WP_054549073.1">
    <property type="nucleotide sequence ID" value="NZ_JARMTG010000003.1"/>
</dbReference>
<dbReference type="Gene3D" id="3.30.565.10">
    <property type="entry name" value="Histidine kinase-like ATPase, C-terminal domain"/>
    <property type="match status" value="1"/>
</dbReference>
<dbReference type="Proteomes" id="UP000251431">
    <property type="component" value="Unassembled WGS sequence"/>
</dbReference>
<feature type="transmembrane region" description="Helical" evidence="14">
    <location>
        <begin position="433"/>
        <end position="456"/>
    </location>
</feature>
<dbReference type="CDD" id="cd00082">
    <property type="entry name" value="HisKA"/>
    <property type="match status" value="1"/>
</dbReference>
<accession>A0A2X0XLV6</accession>
<keyword evidence="5" id="KW-0597">Phosphoprotein</keyword>
<keyword evidence="13 14" id="KW-0472">Membrane</keyword>
<dbReference type="GO" id="GO:0005524">
    <property type="term" value="F:ATP binding"/>
    <property type="evidence" value="ECO:0007669"/>
    <property type="project" value="UniProtKB-KW"/>
</dbReference>
<keyword evidence="6 16" id="KW-0808">Transferase</keyword>
<organism evidence="16 17">
    <name type="scientific">Lysinibacillus capsici</name>
    <dbReference type="NCBI Taxonomy" id="2115968"/>
    <lineage>
        <taxon>Bacteria</taxon>
        <taxon>Bacillati</taxon>
        <taxon>Bacillota</taxon>
        <taxon>Bacilli</taxon>
        <taxon>Bacillales</taxon>
        <taxon>Bacillaceae</taxon>
        <taxon>Lysinibacillus</taxon>
    </lineage>
</organism>
<evidence type="ECO:0000256" key="2">
    <source>
        <dbReference type="ARBA" id="ARBA00004651"/>
    </source>
</evidence>
<comment type="subcellular location">
    <subcellularLocation>
        <location evidence="2">Cell membrane</location>
        <topology evidence="2">Multi-pass membrane protein</topology>
    </subcellularLocation>
</comment>
<evidence type="ECO:0000256" key="7">
    <source>
        <dbReference type="ARBA" id="ARBA00022692"/>
    </source>
</evidence>
<dbReference type="InterPro" id="IPR003661">
    <property type="entry name" value="HisK_dim/P_dom"/>
</dbReference>
<dbReference type="EMBL" id="UAQE01000001">
    <property type="protein sequence ID" value="SPT98866.1"/>
    <property type="molecule type" value="Genomic_DNA"/>
</dbReference>
<evidence type="ECO:0000256" key="6">
    <source>
        <dbReference type="ARBA" id="ARBA00022679"/>
    </source>
</evidence>
<dbReference type="PRINTS" id="PR00344">
    <property type="entry name" value="BCTRLSENSOR"/>
</dbReference>
<evidence type="ECO:0000256" key="12">
    <source>
        <dbReference type="ARBA" id="ARBA00023012"/>
    </source>
</evidence>
<evidence type="ECO:0000313" key="17">
    <source>
        <dbReference type="Proteomes" id="UP000251431"/>
    </source>
</evidence>
<dbReference type="EC" id="2.7.13.3" evidence="3"/>
<dbReference type="Pfam" id="PF02518">
    <property type="entry name" value="HATPase_c"/>
    <property type="match status" value="1"/>
</dbReference>
<dbReference type="AlphaFoldDB" id="A0A2X0XLV6"/>
<dbReference type="Pfam" id="PF00512">
    <property type="entry name" value="HisKA"/>
    <property type="match status" value="1"/>
</dbReference>
<keyword evidence="12" id="KW-0902">Two-component regulatory system</keyword>
<name>A0A2X0XLV6_9BACI</name>
<dbReference type="InterPro" id="IPR036890">
    <property type="entry name" value="HATPase_C_sf"/>
</dbReference>
<dbReference type="SMART" id="SM00387">
    <property type="entry name" value="HATPase_c"/>
    <property type="match status" value="1"/>
</dbReference>
<evidence type="ECO:0000256" key="1">
    <source>
        <dbReference type="ARBA" id="ARBA00000085"/>
    </source>
</evidence>
<feature type="transmembrane region" description="Helical" evidence="14">
    <location>
        <begin position="407"/>
        <end position="427"/>
    </location>
</feature>
<evidence type="ECO:0000256" key="9">
    <source>
        <dbReference type="ARBA" id="ARBA00022777"/>
    </source>
</evidence>
<feature type="transmembrane region" description="Helical" evidence="14">
    <location>
        <begin position="268"/>
        <end position="288"/>
    </location>
</feature>
<dbReference type="InterPro" id="IPR050398">
    <property type="entry name" value="HssS/ArlS-like"/>
</dbReference>
<dbReference type="Gene3D" id="1.10.287.130">
    <property type="match status" value="1"/>
</dbReference>
<dbReference type="InterPro" id="IPR003594">
    <property type="entry name" value="HATPase_dom"/>
</dbReference>
<feature type="transmembrane region" description="Helical" evidence="14">
    <location>
        <begin position="309"/>
        <end position="331"/>
    </location>
</feature>
<keyword evidence="9 16" id="KW-0418">Kinase</keyword>
<proteinExistence type="predicted"/>
<dbReference type="PANTHER" id="PTHR45528">
    <property type="entry name" value="SENSOR HISTIDINE KINASE CPXA"/>
    <property type="match status" value="1"/>
</dbReference>
<evidence type="ECO:0000256" key="14">
    <source>
        <dbReference type="SAM" id="Phobius"/>
    </source>
</evidence>
<evidence type="ECO:0000256" key="8">
    <source>
        <dbReference type="ARBA" id="ARBA00022741"/>
    </source>
</evidence>
<evidence type="ECO:0000313" key="16">
    <source>
        <dbReference type="EMBL" id="SPT98866.1"/>
    </source>
</evidence>
<keyword evidence="11 14" id="KW-1133">Transmembrane helix</keyword>
<keyword evidence="4" id="KW-1003">Cell membrane</keyword>
<dbReference type="PANTHER" id="PTHR45528:SF1">
    <property type="entry name" value="SENSOR HISTIDINE KINASE CPXA"/>
    <property type="match status" value="1"/>
</dbReference>
<evidence type="ECO:0000256" key="3">
    <source>
        <dbReference type="ARBA" id="ARBA00012438"/>
    </source>
</evidence>
<dbReference type="InterPro" id="IPR036097">
    <property type="entry name" value="HisK_dim/P_sf"/>
</dbReference>
<dbReference type="GO" id="GO:0000155">
    <property type="term" value="F:phosphorelay sensor kinase activity"/>
    <property type="evidence" value="ECO:0007669"/>
    <property type="project" value="InterPro"/>
</dbReference>
<protein>
    <recommendedName>
        <fullName evidence="3">histidine kinase</fullName>
        <ecNumber evidence="3">2.7.13.3</ecNumber>
    </recommendedName>
</protein>
<keyword evidence="8" id="KW-0547">Nucleotide-binding</keyword>
<keyword evidence="7 14" id="KW-0812">Transmembrane</keyword>
<dbReference type="GO" id="GO:0005886">
    <property type="term" value="C:plasma membrane"/>
    <property type="evidence" value="ECO:0007669"/>
    <property type="project" value="UniProtKB-SubCell"/>
</dbReference>
<evidence type="ECO:0000256" key="10">
    <source>
        <dbReference type="ARBA" id="ARBA00022840"/>
    </source>
</evidence>
<sequence>MIKKWKSLLVLMCLIWTIFGVFTFYNVGYQYIGKSYFDSENFQHEIDNFTAELGPLVINVPNAEELKNKIEITQTEIEDHRNYYGTLGQQIDNIKAQYEQRIQEAIDANATELKTKLVSERDNKIKDITANFEDDEHVRKKILAEKEALIDKYIKAAKGESKNFGKNYDYWSYELTNTETGKTYRAGDVTESSAYKIKYTDRKPLYAWNISENLRDIFYNTETYVNVDDLYETAEYTGVIAISKKAAMSEDVIQGGYQQFQQFQRNQYTHYFIWLTSILMAVFVWRGRKDLLQIVTSMKEKDLLTKYKIDVQIILLLITSLMYFISAQVVFESIEYNSVYNYNYVRFILDIGFKILVLMVIGSAFFVQLIWLYTRVNTLNKLEENVKSSYLWSLGDSLTDLFINRSIALHSIVMLAAAFFGGGSLVATMIGGGAFPVLVLGICMFIGFPAMIVFLSRMGYLNRIMKDTKDMAEGRLNRDVKVKGKSPLSGHAENLNHLREGVRTSMHEQAKSERLKTELITNVSHDLRTPLTSIITYTDLLKKPNITEEERKQYIHILDKKSERLKVLIEDLFEVSKMASGNIELHRSRVDLTQLIQQAVGEHKEDLTQSQLDLRMTMPHDPIFAYVDGQKWWRLIDNLIVNVLKYALEGTRVYVTFKRTADGDAEFTVKNVAKYEISEDAEELFERFKRADASRHTEGSGLGLAIAQSIVDLHGARMSIDVDGDLFKVIVRIPAV</sequence>
<dbReference type="SUPFAM" id="SSF47384">
    <property type="entry name" value="Homodimeric domain of signal transducing histidine kinase"/>
    <property type="match status" value="1"/>
</dbReference>
<evidence type="ECO:0000256" key="5">
    <source>
        <dbReference type="ARBA" id="ARBA00022553"/>
    </source>
</evidence>
<reference evidence="16 17" key="1">
    <citation type="submission" date="2018-06" db="EMBL/GenBank/DDBJ databases">
        <authorList>
            <consortium name="Pathogen Informatics"/>
            <person name="Doyle S."/>
        </authorList>
    </citation>
    <scope>NUCLEOTIDE SEQUENCE [LARGE SCALE GENOMIC DNA]</scope>
    <source>
        <strain evidence="16 17">NCTC7582</strain>
    </source>
</reference>
<evidence type="ECO:0000256" key="11">
    <source>
        <dbReference type="ARBA" id="ARBA00022989"/>
    </source>
</evidence>
<dbReference type="InterPro" id="IPR005467">
    <property type="entry name" value="His_kinase_dom"/>
</dbReference>
<feature type="domain" description="Histidine kinase" evidence="15">
    <location>
        <begin position="522"/>
        <end position="736"/>
    </location>
</feature>